<accession>A0ABR3LAB9</accession>
<evidence type="ECO:0000313" key="3">
    <source>
        <dbReference type="Proteomes" id="UP001558613"/>
    </source>
</evidence>
<sequence>MADQPIPSYLTSTSPIPQAGVKERGVIKRTVDIAVLSQPFNWHNRQSGLTHWTRESCSTLSQIQEGDPDYLIFSKSTEKREENKFMMHITHQHNHSELPAASKNHDTFCTNSNE</sequence>
<dbReference type="EMBL" id="JAYMGO010000023">
    <property type="protein sequence ID" value="KAL1249844.1"/>
    <property type="molecule type" value="Genomic_DNA"/>
</dbReference>
<feature type="region of interest" description="Disordered" evidence="1">
    <location>
        <begin position="94"/>
        <end position="114"/>
    </location>
</feature>
<organism evidence="2 3">
    <name type="scientific">Cirrhinus molitorella</name>
    <name type="common">mud carp</name>
    <dbReference type="NCBI Taxonomy" id="172907"/>
    <lineage>
        <taxon>Eukaryota</taxon>
        <taxon>Metazoa</taxon>
        <taxon>Chordata</taxon>
        <taxon>Craniata</taxon>
        <taxon>Vertebrata</taxon>
        <taxon>Euteleostomi</taxon>
        <taxon>Actinopterygii</taxon>
        <taxon>Neopterygii</taxon>
        <taxon>Teleostei</taxon>
        <taxon>Ostariophysi</taxon>
        <taxon>Cypriniformes</taxon>
        <taxon>Cyprinidae</taxon>
        <taxon>Labeoninae</taxon>
        <taxon>Labeonini</taxon>
        <taxon>Cirrhinus</taxon>
    </lineage>
</organism>
<proteinExistence type="predicted"/>
<evidence type="ECO:0000256" key="1">
    <source>
        <dbReference type="SAM" id="MobiDB-lite"/>
    </source>
</evidence>
<dbReference type="Proteomes" id="UP001558613">
    <property type="component" value="Unassembled WGS sequence"/>
</dbReference>
<reference evidence="2 3" key="1">
    <citation type="submission" date="2023-09" db="EMBL/GenBank/DDBJ databases">
        <authorList>
            <person name="Wang M."/>
        </authorList>
    </citation>
    <scope>NUCLEOTIDE SEQUENCE [LARGE SCALE GENOMIC DNA]</scope>
    <source>
        <strain evidence="2">GT-2023</strain>
        <tissue evidence="2">Liver</tissue>
    </source>
</reference>
<comment type="caution">
    <text evidence="2">The sequence shown here is derived from an EMBL/GenBank/DDBJ whole genome shotgun (WGS) entry which is preliminary data.</text>
</comment>
<protein>
    <submittedName>
        <fullName evidence="2">Uncharacterized protein</fullName>
    </submittedName>
</protein>
<keyword evidence="3" id="KW-1185">Reference proteome</keyword>
<evidence type="ECO:0000313" key="2">
    <source>
        <dbReference type="EMBL" id="KAL1249844.1"/>
    </source>
</evidence>
<gene>
    <name evidence="2" type="ORF">QQF64_020849</name>
</gene>
<feature type="region of interest" description="Disordered" evidence="1">
    <location>
        <begin position="1"/>
        <end position="21"/>
    </location>
</feature>
<name>A0ABR3LAB9_9TELE</name>